<dbReference type="InterPro" id="IPR005378">
    <property type="entry name" value="Vps35"/>
</dbReference>
<dbReference type="GO" id="GO:0042147">
    <property type="term" value="P:retrograde transport, endosome to Golgi"/>
    <property type="evidence" value="ECO:0007669"/>
    <property type="project" value="InterPro"/>
</dbReference>
<sequence>MIVIGTVILSRDSNLFENITKDLSMACISVQSPLKGLYLRKFLTDSILSIHISDQLALHSTFFDFLLTNFSSINRLWIKTRFYVGELEAYDEIHFRLKFFIHSCLNRISDSINTDGEMYGSVVLPKILDEIICCKDIKSQEILLSLILISFHFKLNISNIKLILNRIKDITTGYNYFIFVSKFCDAMERYFILEEENIKHPETEIKKLFTHVHDYARFCPNPLDKNIFVAYNGIFKIAATLLIRDEKFIAEIVHACYEFFCASVVEEIEEETRVFIRMLCSTKISLKFILSLDCLYSFLDGLNPIDKNQYLSQIGQTSCVNHVFVTQNEVDKFFDFLNYMLQTETLAIDACKKSSKYFKNNVIKCYDFLPVLFLSVEFEHISLLNENSLKFISIILKTPQKYHHLIIPSLINQILKNIIKFNTVTVVYV</sequence>
<dbReference type="GO" id="GO:0030906">
    <property type="term" value="C:retromer, cargo-selective complex"/>
    <property type="evidence" value="ECO:0007669"/>
    <property type="project" value="InterPro"/>
</dbReference>
<dbReference type="GO" id="GO:0005770">
    <property type="term" value="C:late endosome"/>
    <property type="evidence" value="ECO:0007669"/>
    <property type="project" value="TreeGrafter"/>
</dbReference>
<reference evidence="1" key="1">
    <citation type="submission" date="2018-11" db="EMBL/GenBank/DDBJ databases">
        <title>Henneguya salminicola genome and transcriptome.</title>
        <authorList>
            <person name="Yahalomi D."/>
            <person name="Atkinson S.D."/>
            <person name="Neuhof M."/>
            <person name="Chang E.S."/>
            <person name="Philippe H."/>
            <person name="Cartwright P."/>
            <person name="Bartholomew J.L."/>
            <person name="Huchon D."/>
        </authorList>
    </citation>
    <scope>NUCLEOTIDE SEQUENCE</scope>
    <source>
        <strain evidence="1">Hz1</strain>
        <tissue evidence="1">Whole</tissue>
    </source>
</reference>
<proteinExistence type="predicted"/>
<protein>
    <submittedName>
        <fullName evidence="1">Vacuolar protein sorting-associated protein 35 (Trinotate prediction)</fullName>
    </submittedName>
</protein>
<dbReference type="AlphaFoldDB" id="A0A6G3MDX1"/>
<dbReference type="Pfam" id="PF03635">
    <property type="entry name" value="Vps35"/>
    <property type="match status" value="1"/>
</dbReference>
<organism evidence="1">
    <name type="scientific">Henneguya salminicola</name>
    <name type="common">Myxosporean</name>
    <dbReference type="NCBI Taxonomy" id="69463"/>
    <lineage>
        <taxon>Eukaryota</taxon>
        <taxon>Metazoa</taxon>
        <taxon>Cnidaria</taxon>
        <taxon>Myxozoa</taxon>
        <taxon>Myxosporea</taxon>
        <taxon>Bivalvulida</taxon>
        <taxon>Platysporina</taxon>
        <taxon>Myxobolidae</taxon>
        <taxon>Henneguya</taxon>
    </lineage>
</organism>
<accession>A0A6G3MDX1</accession>
<evidence type="ECO:0000313" key="1">
    <source>
        <dbReference type="EMBL" id="NDJ92173.1"/>
    </source>
</evidence>
<dbReference type="PANTHER" id="PTHR11099:SF0">
    <property type="entry name" value="VACUOLAR PROTEIN SORTING-ASSOCIATED PROTEIN 35"/>
    <property type="match status" value="1"/>
</dbReference>
<dbReference type="PANTHER" id="PTHR11099">
    <property type="entry name" value="VACUOLAR SORTING PROTEIN 35"/>
    <property type="match status" value="1"/>
</dbReference>
<dbReference type="GO" id="GO:0005829">
    <property type="term" value="C:cytosol"/>
    <property type="evidence" value="ECO:0007669"/>
    <property type="project" value="GOC"/>
</dbReference>
<dbReference type="GO" id="GO:0006886">
    <property type="term" value="P:intracellular protein transport"/>
    <property type="evidence" value="ECO:0007669"/>
    <property type="project" value="TreeGrafter"/>
</dbReference>
<name>A0A6G3MDX1_HENSL</name>
<dbReference type="EMBL" id="GHBP01000178">
    <property type="protein sequence ID" value="NDJ92173.1"/>
    <property type="molecule type" value="Transcribed_RNA"/>
</dbReference>